<dbReference type="InterPro" id="IPR022536">
    <property type="entry name" value="EspC"/>
</dbReference>
<dbReference type="EMBL" id="JAGIOP010000003">
    <property type="protein sequence ID" value="MBP2456290.1"/>
    <property type="molecule type" value="Genomic_DNA"/>
</dbReference>
<accession>A0ABS5A3E9</accession>
<evidence type="ECO:0000313" key="2">
    <source>
        <dbReference type="EMBL" id="MBP2456290.1"/>
    </source>
</evidence>
<dbReference type="Pfam" id="PF10824">
    <property type="entry name" value="T7SS_ESX_EspC"/>
    <property type="match status" value="1"/>
</dbReference>
<keyword evidence="3" id="KW-1185">Reference proteome</keyword>
<organism evidence="2 3">
    <name type="scientific">Mycolicibacterium lutetiense</name>
    <dbReference type="NCBI Taxonomy" id="1641992"/>
    <lineage>
        <taxon>Bacteria</taxon>
        <taxon>Bacillati</taxon>
        <taxon>Actinomycetota</taxon>
        <taxon>Actinomycetes</taxon>
        <taxon>Mycobacteriales</taxon>
        <taxon>Mycobacteriaceae</taxon>
        <taxon>Mycolicibacterium</taxon>
    </lineage>
</organism>
<evidence type="ECO:0000256" key="1">
    <source>
        <dbReference type="SAM" id="Coils"/>
    </source>
</evidence>
<sequence>MSVNELRFTSDDLRLAATKYEATADRYAAARNENARAAQDTESWGPLAYESRRAAIDAINARERALTAEEEKNRAMARQLRMTADQFDAMTEHNAANLTINRD</sequence>
<dbReference type="Proteomes" id="UP000694460">
    <property type="component" value="Unassembled WGS sequence"/>
</dbReference>
<feature type="coiled-coil region" evidence="1">
    <location>
        <begin position="20"/>
        <end position="78"/>
    </location>
</feature>
<reference evidence="2 3" key="1">
    <citation type="submission" date="2021-03" db="EMBL/GenBank/DDBJ databases">
        <title>Sequencing the genomes of 1000 actinobacteria strains.</title>
        <authorList>
            <person name="Klenk H.-P."/>
        </authorList>
    </citation>
    <scope>NUCLEOTIDE SEQUENCE [LARGE SCALE GENOMIC DNA]</scope>
    <source>
        <strain evidence="2 3">DSM 46713</strain>
    </source>
</reference>
<name>A0ABS5A3E9_9MYCO</name>
<evidence type="ECO:0000313" key="3">
    <source>
        <dbReference type="Proteomes" id="UP000694460"/>
    </source>
</evidence>
<proteinExistence type="predicted"/>
<comment type="caution">
    <text evidence="2">The sequence shown here is derived from an EMBL/GenBank/DDBJ whole genome shotgun (WGS) entry which is preliminary data.</text>
</comment>
<dbReference type="RefSeq" id="WP_064914652.1">
    <property type="nucleotide sequence ID" value="NZ_JAGIOP010000003.1"/>
</dbReference>
<keyword evidence="1" id="KW-0175">Coiled coil</keyword>
<evidence type="ECO:0008006" key="4">
    <source>
        <dbReference type="Google" id="ProtNLM"/>
    </source>
</evidence>
<protein>
    <recommendedName>
        <fullName evidence="4">ESX-1 secretion-associated protein</fullName>
    </recommendedName>
</protein>
<gene>
    <name evidence="2" type="ORF">JOF57_006266</name>
</gene>